<dbReference type="PROSITE" id="PS51257">
    <property type="entry name" value="PROKAR_LIPOPROTEIN"/>
    <property type="match status" value="1"/>
</dbReference>
<dbReference type="Gene3D" id="2.60.40.1740">
    <property type="entry name" value="hypothetical protein (bacova_03559)"/>
    <property type="match status" value="1"/>
</dbReference>
<proteinExistence type="predicted"/>
<dbReference type="InterPro" id="IPR013728">
    <property type="entry name" value="BT_3987-like_N"/>
</dbReference>
<feature type="domain" description="DUF5627" evidence="2">
    <location>
        <begin position="195"/>
        <end position="330"/>
    </location>
</feature>
<dbReference type="InterPro" id="IPR040580">
    <property type="entry name" value="DUF5627"/>
</dbReference>
<dbReference type="Proteomes" id="UP000248688">
    <property type="component" value="Chromosome"/>
</dbReference>
<organism evidence="3 4">
    <name type="scientific">Echinicola strongylocentroti</name>
    <dbReference type="NCBI Taxonomy" id="1795355"/>
    <lineage>
        <taxon>Bacteria</taxon>
        <taxon>Pseudomonadati</taxon>
        <taxon>Bacteroidota</taxon>
        <taxon>Cytophagia</taxon>
        <taxon>Cytophagales</taxon>
        <taxon>Cyclobacteriaceae</taxon>
        <taxon>Echinicola</taxon>
    </lineage>
</organism>
<dbReference type="OrthoDB" id="1041979at2"/>
<dbReference type="EMBL" id="CP030041">
    <property type="protein sequence ID" value="AWW33327.1"/>
    <property type="molecule type" value="Genomic_DNA"/>
</dbReference>
<dbReference type="RefSeq" id="WP_112786694.1">
    <property type="nucleotide sequence ID" value="NZ_CP030041.1"/>
</dbReference>
<dbReference type="AlphaFoldDB" id="A0A2Z4IR57"/>
<evidence type="ECO:0000259" key="1">
    <source>
        <dbReference type="Pfam" id="PF08522"/>
    </source>
</evidence>
<dbReference type="Pfam" id="PF18620">
    <property type="entry name" value="DUF5627"/>
    <property type="match status" value="1"/>
</dbReference>
<keyword evidence="4" id="KW-1185">Reference proteome</keyword>
<evidence type="ECO:0000259" key="2">
    <source>
        <dbReference type="Pfam" id="PF18620"/>
    </source>
</evidence>
<evidence type="ECO:0000313" key="3">
    <source>
        <dbReference type="EMBL" id="AWW33327.1"/>
    </source>
</evidence>
<protein>
    <submittedName>
        <fullName evidence="3">Adhesin</fullName>
    </submittedName>
</protein>
<gene>
    <name evidence="3" type="ORF">DN752_23675</name>
</gene>
<accession>A0A2Z4IR57</accession>
<name>A0A2Z4IR57_9BACT</name>
<evidence type="ECO:0000313" key="4">
    <source>
        <dbReference type="Proteomes" id="UP000248688"/>
    </source>
</evidence>
<feature type="domain" description="BT-3987-like N-terminal" evidence="1">
    <location>
        <begin position="30"/>
        <end position="157"/>
    </location>
</feature>
<dbReference type="Pfam" id="PF08522">
    <property type="entry name" value="BT_3987-like_N"/>
    <property type="match status" value="1"/>
</dbReference>
<reference evidence="3 4" key="1">
    <citation type="submission" date="2018-06" db="EMBL/GenBank/DDBJ databases">
        <title>Echinicola strongylocentroti sp. nov., isolated from a sea urchin Strongylocentrotus intermedius.</title>
        <authorList>
            <person name="Bae S.S."/>
        </authorList>
    </citation>
    <scope>NUCLEOTIDE SEQUENCE [LARGE SCALE GENOMIC DNA]</scope>
    <source>
        <strain evidence="3 4">MEBiC08714</strain>
    </source>
</reference>
<dbReference type="Gene3D" id="2.40.128.420">
    <property type="match status" value="1"/>
</dbReference>
<dbReference type="KEGG" id="est:DN752_23675"/>
<sequence>MKNKIYLILVFSLVFCACENQDWEFPNYEYQTVYFAYQFPVRTITFGEDIFDTSLDNEGKFKLMVTTGGVYSSPTDVTVQLEVDESLAEGLLFEEGGEEIQILSSEFYQLSSETVTIPKGTVAGGVEVQLTGAFFNDPRAVNRTFVLPVKITEVMNADSVLSGTPVVENPKRAIADDWFPTPKDFTLYAVKYINEWHGNYLRRGRDIITGKDPAIIDETVVRHEENVVDDEINELVTQSMTEVVFPLTLTGEGGVNVTADLLLTFNDDGNCTVSAAHDGYTASGTGTFVKDGEKSSWGNQDRDALYLEYEIDMDQMHVATVDTLVLRNRGVGMETFSPVRK</sequence>